<dbReference type="GeneID" id="94837576"/>
<feature type="transmembrane region" description="Helical" evidence="1">
    <location>
        <begin position="30"/>
        <end position="53"/>
    </location>
</feature>
<accession>A0A1J4KBC2</accession>
<dbReference type="RefSeq" id="XP_068361659.1">
    <property type="nucleotide sequence ID" value="XM_068502872.1"/>
</dbReference>
<gene>
    <name evidence="2" type="ORF">TRFO_22950</name>
</gene>
<keyword evidence="1" id="KW-0472">Membrane</keyword>
<feature type="transmembrane region" description="Helical" evidence="1">
    <location>
        <begin position="288"/>
        <end position="310"/>
    </location>
</feature>
<evidence type="ECO:0000256" key="1">
    <source>
        <dbReference type="SAM" id="Phobius"/>
    </source>
</evidence>
<proteinExistence type="predicted"/>
<sequence length="641" mass="74212">MIVGFNFLLEFVDDREKSLIRYNNTYTSTIIYLALALSIFLVITLIIFSFILLDQVRVIDILSYQPILISKHEIMALYNKYWQMAPNSQQIVSYHTLSFTAYYNINLLILVVISFAVHFVFMFVSVVIHQNIVQQDLSIYNLAISMPIFRSSLFFIAMLNFDRDKISIMKHNILREYAALQSLNTDSDYQNNNSFHDNVVINCFHPEHIYPLQTMHFWPLNDKSISIEFSDYISQVAIILYEIQFSTHNGIYQSSIDPLIQLPITSLALKNSAKESYNFKTTITIMEAIVAFLLYFILQVIIFASEIVMITDIHSTFNLMARLLCLMPQKSPFFEIPIDLERPMPDSHDSDLMENMSNGIIVCDSSFTIRRMNSTAKCMFGSKYKGKKIQKVPEKVVDPISGKTKYYSIHLCTRAQNPIDDFERRLFNDRTLCFIINDMSQAFTLKTKITNMKNEKLYLINELLPSSIEMIRNESIRMVVKFAIVEISFSKEFKQFEKFTEDVTKVSEQFSTLFLLTTKRFSFFAIFVNFSTGGNSRQFIREAISFVTRIMGFAFNFAKASLVLGDRCLLMDEKSENMHFELFSQALMMSAALLRLANIGEIVSDYNIFKSVKNPSIQISRVGTQLILSDYYEFCVVSIQI</sequence>
<name>A0A1J4KBC2_9EUKA</name>
<evidence type="ECO:0008006" key="4">
    <source>
        <dbReference type="Google" id="ProtNLM"/>
    </source>
</evidence>
<organism evidence="2 3">
    <name type="scientific">Tritrichomonas foetus</name>
    <dbReference type="NCBI Taxonomy" id="1144522"/>
    <lineage>
        <taxon>Eukaryota</taxon>
        <taxon>Metamonada</taxon>
        <taxon>Parabasalia</taxon>
        <taxon>Tritrichomonadida</taxon>
        <taxon>Tritrichomonadidae</taxon>
        <taxon>Tritrichomonas</taxon>
    </lineage>
</organism>
<dbReference type="EMBL" id="MLAK01000665">
    <property type="protein sequence ID" value="OHT08523.1"/>
    <property type="molecule type" value="Genomic_DNA"/>
</dbReference>
<feature type="transmembrane region" description="Helical" evidence="1">
    <location>
        <begin position="140"/>
        <end position="161"/>
    </location>
</feature>
<dbReference type="VEuPathDB" id="TrichDB:TRFO_22950"/>
<reference evidence="2" key="1">
    <citation type="submission" date="2016-10" db="EMBL/GenBank/DDBJ databases">
        <authorList>
            <person name="Benchimol M."/>
            <person name="Almeida L.G."/>
            <person name="Vasconcelos A.T."/>
            <person name="Perreira-Neves A."/>
            <person name="Rosa I.A."/>
            <person name="Tasca T."/>
            <person name="Bogo M.R."/>
            <person name="de Souza W."/>
        </authorList>
    </citation>
    <scope>NUCLEOTIDE SEQUENCE [LARGE SCALE GENOMIC DNA]</scope>
    <source>
        <strain evidence="2">K</strain>
    </source>
</reference>
<keyword evidence="1" id="KW-0812">Transmembrane</keyword>
<dbReference type="Proteomes" id="UP000179807">
    <property type="component" value="Unassembled WGS sequence"/>
</dbReference>
<comment type="caution">
    <text evidence="2">The sequence shown here is derived from an EMBL/GenBank/DDBJ whole genome shotgun (WGS) entry which is preliminary data.</text>
</comment>
<keyword evidence="3" id="KW-1185">Reference proteome</keyword>
<protein>
    <recommendedName>
        <fullName evidence="4">PAS domain-containing protein</fullName>
    </recommendedName>
</protein>
<dbReference type="AlphaFoldDB" id="A0A1J4KBC2"/>
<evidence type="ECO:0000313" key="2">
    <source>
        <dbReference type="EMBL" id="OHT08523.1"/>
    </source>
</evidence>
<keyword evidence="1" id="KW-1133">Transmembrane helix</keyword>
<evidence type="ECO:0000313" key="3">
    <source>
        <dbReference type="Proteomes" id="UP000179807"/>
    </source>
</evidence>
<feature type="transmembrane region" description="Helical" evidence="1">
    <location>
        <begin position="107"/>
        <end position="128"/>
    </location>
</feature>